<dbReference type="PANTHER" id="PTHR35483">
    <property type="entry name" value="NUCLEUSENVELOPE PROTEIN"/>
    <property type="match status" value="1"/>
</dbReference>
<organism evidence="2 3">
    <name type="scientific">Erythranthe guttata</name>
    <name type="common">Yellow monkey flower</name>
    <name type="synonym">Mimulus guttatus</name>
    <dbReference type="NCBI Taxonomy" id="4155"/>
    <lineage>
        <taxon>Eukaryota</taxon>
        <taxon>Viridiplantae</taxon>
        <taxon>Streptophyta</taxon>
        <taxon>Embryophyta</taxon>
        <taxon>Tracheophyta</taxon>
        <taxon>Spermatophyta</taxon>
        <taxon>Magnoliopsida</taxon>
        <taxon>eudicotyledons</taxon>
        <taxon>Gunneridae</taxon>
        <taxon>Pentapetalae</taxon>
        <taxon>asterids</taxon>
        <taxon>lamiids</taxon>
        <taxon>Lamiales</taxon>
        <taxon>Phrymaceae</taxon>
        <taxon>Erythranthe</taxon>
    </lineage>
</organism>
<sequence length="247" mass="27729">MSSFSITASQLASSPTAFPAQAFKLKKTYIPSSIFLGTKLPKIPLKLTSATYKYQQAATVCLFGGKGKAGSENEASPWKALENAMGKFKKDQSIEDLLKQQIQKQEYYDDGGSGGNPPGGGGGDGGGSGSGEPEDESLSGMWDEFVQVILGTLGFVFLYFYIIEGEEITVIVKDFLKFVFKRQKSIRLRRLMDQWKRFFQKMKEKPEYDPYWLEREIFNTNTVYDSPLKYKLVLHALEAIESRSDDE</sequence>
<evidence type="ECO:0000256" key="1">
    <source>
        <dbReference type="SAM" id="MobiDB-lite"/>
    </source>
</evidence>
<dbReference type="eggNOG" id="ENOG502RYKX">
    <property type="taxonomic scope" value="Eukaryota"/>
</dbReference>
<proteinExistence type="predicted"/>
<name>A0A022QZF9_ERYGU</name>
<dbReference type="OrthoDB" id="1680511at2759"/>
<keyword evidence="3" id="KW-1185">Reference proteome</keyword>
<dbReference type="PANTHER" id="PTHR35483:SF1">
    <property type="entry name" value="GLYCINE-RICH PROTEIN-RELATED"/>
    <property type="match status" value="1"/>
</dbReference>
<feature type="compositionally biased region" description="Gly residues" evidence="1">
    <location>
        <begin position="111"/>
        <end position="130"/>
    </location>
</feature>
<dbReference type="STRING" id="4155.A0A022QZF9"/>
<dbReference type="Proteomes" id="UP000030748">
    <property type="component" value="Unassembled WGS sequence"/>
</dbReference>
<gene>
    <name evidence="2" type="ORF">MIMGU_mgv1a012548mg</name>
</gene>
<evidence type="ECO:0000313" key="3">
    <source>
        <dbReference type="Proteomes" id="UP000030748"/>
    </source>
</evidence>
<dbReference type="AlphaFoldDB" id="A0A022QZF9"/>
<protein>
    <submittedName>
        <fullName evidence="2">Uncharacterized protein</fullName>
    </submittedName>
</protein>
<dbReference type="OMA" id="WNGFLEK"/>
<dbReference type="EMBL" id="KI630772">
    <property type="protein sequence ID" value="EYU33351.1"/>
    <property type="molecule type" value="Genomic_DNA"/>
</dbReference>
<dbReference type="EMBL" id="KI630772">
    <property type="protein sequence ID" value="EYU33352.1"/>
    <property type="molecule type" value="Genomic_DNA"/>
</dbReference>
<dbReference type="KEGG" id="egt:105962458"/>
<feature type="region of interest" description="Disordered" evidence="1">
    <location>
        <begin position="107"/>
        <end position="137"/>
    </location>
</feature>
<reference evidence="2 3" key="1">
    <citation type="journal article" date="2013" name="Proc. Natl. Acad. Sci. U.S.A.">
        <title>Fine-scale variation in meiotic recombination in Mimulus inferred from population shotgun sequencing.</title>
        <authorList>
            <person name="Hellsten U."/>
            <person name="Wright K.M."/>
            <person name="Jenkins J."/>
            <person name="Shu S."/>
            <person name="Yuan Y."/>
            <person name="Wessler S.R."/>
            <person name="Schmutz J."/>
            <person name="Willis J.H."/>
            <person name="Rokhsar D.S."/>
        </authorList>
    </citation>
    <scope>NUCLEOTIDE SEQUENCE [LARGE SCALE GENOMIC DNA]</scope>
    <source>
        <strain evidence="3">cv. DUN x IM62</strain>
    </source>
</reference>
<evidence type="ECO:0000313" key="2">
    <source>
        <dbReference type="EMBL" id="EYU33351.1"/>
    </source>
</evidence>
<accession>A0A022QZF9</accession>